<evidence type="ECO:0000256" key="5">
    <source>
        <dbReference type="ARBA" id="ARBA00023002"/>
    </source>
</evidence>
<dbReference type="GO" id="GO:0051287">
    <property type="term" value="F:NAD binding"/>
    <property type="evidence" value="ECO:0007669"/>
    <property type="project" value="UniProtKB-UniRule"/>
</dbReference>
<dbReference type="InterPro" id="IPR020830">
    <property type="entry name" value="GlycerAld_3-P_DH_AS"/>
</dbReference>
<feature type="binding site" evidence="10">
    <location>
        <begin position="192"/>
        <end position="193"/>
    </location>
    <ligand>
        <name>D-glyceraldehyde 3-phosphate</name>
        <dbReference type="ChEBI" id="CHEBI:59776"/>
    </ligand>
</feature>
<dbReference type="HAMAP" id="MF_00559">
    <property type="entry name" value="G3P_dehdrog_arch"/>
    <property type="match status" value="1"/>
</dbReference>
<dbReference type="RefSeq" id="WP_012808056.1">
    <property type="nucleotide sequence ID" value="NZ_CP039375.1"/>
</dbReference>
<comment type="catalytic activity">
    <reaction evidence="9 10 12">
        <text>D-glyceraldehyde 3-phosphate + phosphate + NAD(+) = (2R)-3-phospho-glyceroyl phosphate + NADH + H(+)</text>
        <dbReference type="Rhea" id="RHEA:10300"/>
        <dbReference type="ChEBI" id="CHEBI:15378"/>
        <dbReference type="ChEBI" id="CHEBI:43474"/>
        <dbReference type="ChEBI" id="CHEBI:57540"/>
        <dbReference type="ChEBI" id="CHEBI:57604"/>
        <dbReference type="ChEBI" id="CHEBI:57945"/>
        <dbReference type="ChEBI" id="CHEBI:59776"/>
        <dbReference type="EC" id="1.2.1.59"/>
    </reaction>
</comment>
<evidence type="ECO:0000313" key="15">
    <source>
        <dbReference type="EMBL" id="QCD65173.1"/>
    </source>
</evidence>
<feature type="domain" description="Glyceraldehyde 3-phosphate dehydrogenase NAD(P) binding" evidence="14">
    <location>
        <begin position="2"/>
        <end position="138"/>
    </location>
</feature>
<feature type="binding site" evidence="10">
    <location>
        <position position="166"/>
    </location>
    <ligand>
        <name>NAD(+)</name>
        <dbReference type="ChEBI" id="CHEBI:57540"/>
    </ligand>
</feature>
<feature type="binding site" evidence="10">
    <location>
        <begin position="11"/>
        <end position="12"/>
    </location>
    <ligand>
        <name>NAD(+)</name>
        <dbReference type="ChEBI" id="CHEBI:57540"/>
    </ligand>
</feature>
<name>A0A4D6KH46_9EURY</name>
<comment type="similarity">
    <text evidence="2 10 12">Belongs to the glyceraldehyde-3-phosphate dehydrogenase family.</text>
</comment>
<dbReference type="EC" id="1.2.1.59" evidence="10 12"/>
<evidence type="ECO:0000256" key="6">
    <source>
        <dbReference type="ARBA" id="ARBA00023027"/>
    </source>
</evidence>
<comment type="subunit">
    <text evidence="3 10 12">Homotetramer.</text>
</comment>
<dbReference type="KEGG" id="halz:E5139_05775"/>
<evidence type="ECO:0000256" key="3">
    <source>
        <dbReference type="ARBA" id="ARBA00011881"/>
    </source>
</evidence>
<feature type="binding site" evidence="10">
    <location>
        <position position="304"/>
    </location>
    <ligand>
        <name>NAD(+)</name>
        <dbReference type="ChEBI" id="CHEBI:57540"/>
    </ligand>
</feature>
<feature type="active site" description="Nucleophile" evidence="10 11">
    <location>
        <position position="138"/>
    </location>
</feature>
<dbReference type="GO" id="GO:0050661">
    <property type="term" value="F:NADP binding"/>
    <property type="evidence" value="ECO:0007669"/>
    <property type="project" value="UniProtKB-UniRule"/>
</dbReference>
<evidence type="ECO:0000256" key="11">
    <source>
        <dbReference type="PIRSR" id="PIRSR000149-1"/>
    </source>
</evidence>
<dbReference type="Proteomes" id="UP000297053">
    <property type="component" value="Chromosome"/>
</dbReference>
<comment type="subcellular location">
    <subcellularLocation>
        <location evidence="10 12">Cytoplasm</location>
    </subcellularLocation>
</comment>
<keyword evidence="7 10" id="KW-0324">Glycolysis</keyword>
<dbReference type="InterPro" id="IPR000846">
    <property type="entry name" value="DapB_N"/>
</dbReference>
<feature type="region of interest" description="Disordered" evidence="13">
    <location>
        <begin position="165"/>
        <end position="193"/>
    </location>
</feature>
<dbReference type="Gene3D" id="3.40.50.720">
    <property type="entry name" value="NAD(P)-binding Rossmann-like Domain"/>
    <property type="match status" value="1"/>
</dbReference>
<dbReference type="GO" id="GO:0004365">
    <property type="term" value="F:glyceraldehyde-3-phosphate dehydrogenase (NAD+) (phosphorylating) activity"/>
    <property type="evidence" value="ECO:0007669"/>
    <property type="project" value="UniProtKB-UniRule"/>
</dbReference>
<dbReference type="GO" id="GO:0008839">
    <property type="term" value="F:4-hydroxy-tetrahydrodipicolinate reductase"/>
    <property type="evidence" value="ECO:0007669"/>
    <property type="project" value="InterPro"/>
</dbReference>
<keyword evidence="10 12" id="KW-0963">Cytoplasm</keyword>
<dbReference type="SUPFAM" id="SSF51735">
    <property type="entry name" value="NAD(P)-binding Rossmann-fold domains"/>
    <property type="match status" value="1"/>
</dbReference>
<dbReference type="GO" id="GO:0006096">
    <property type="term" value="P:glycolytic process"/>
    <property type="evidence" value="ECO:0007669"/>
    <property type="project" value="UniProtKB-UniRule"/>
</dbReference>
<organism evidence="15 16">
    <name type="scientific">Halomicrobium mukohataei</name>
    <dbReference type="NCBI Taxonomy" id="57705"/>
    <lineage>
        <taxon>Archaea</taxon>
        <taxon>Methanobacteriati</taxon>
        <taxon>Methanobacteriota</taxon>
        <taxon>Stenosarchaea group</taxon>
        <taxon>Halobacteria</taxon>
        <taxon>Halobacteriales</taxon>
        <taxon>Haloarculaceae</taxon>
        <taxon>Halomicrobium</taxon>
    </lineage>
</organism>
<dbReference type="GO" id="GO:0005737">
    <property type="term" value="C:cytoplasm"/>
    <property type="evidence" value="ECO:0007669"/>
    <property type="project" value="UniProtKB-SubCell"/>
</dbReference>
<dbReference type="CDD" id="cd18127">
    <property type="entry name" value="GAPDH_II_C"/>
    <property type="match status" value="1"/>
</dbReference>
<evidence type="ECO:0000256" key="13">
    <source>
        <dbReference type="SAM" id="MobiDB-lite"/>
    </source>
</evidence>
<reference evidence="15 16" key="2">
    <citation type="submission" date="2019-04" db="EMBL/GenBank/DDBJ databases">
        <authorList>
            <person name="Yang S."/>
            <person name="Wei W."/>
        </authorList>
    </citation>
    <scope>NUCLEOTIDE SEQUENCE [LARGE SCALE GENOMIC DNA]</scope>
    <source>
        <strain evidence="16">ZP60</strain>
    </source>
</reference>
<dbReference type="InterPro" id="IPR020828">
    <property type="entry name" value="GlycerAld_3-P_DH_NAD(P)-bd"/>
</dbReference>
<evidence type="ECO:0000256" key="4">
    <source>
        <dbReference type="ARBA" id="ARBA00022857"/>
    </source>
</evidence>
<dbReference type="OMA" id="YIQAVHQ"/>
<dbReference type="InterPro" id="IPR006436">
    <property type="entry name" value="Glyceraldehyde-3-P_DH_2_arc"/>
</dbReference>
<comment type="catalytic activity">
    <reaction evidence="8 10 12">
        <text>D-glyceraldehyde 3-phosphate + phosphate + NADP(+) = (2R)-3-phospho-glyceroyl phosphate + NADPH + H(+)</text>
        <dbReference type="Rhea" id="RHEA:10296"/>
        <dbReference type="ChEBI" id="CHEBI:15378"/>
        <dbReference type="ChEBI" id="CHEBI:43474"/>
        <dbReference type="ChEBI" id="CHEBI:57604"/>
        <dbReference type="ChEBI" id="CHEBI:57783"/>
        <dbReference type="ChEBI" id="CHEBI:58349"/>
        <dbReference type="ChEBI" id="CHEBI:59776"/>
        <dbReference type="EC" id="1.2.1.59"/>
    </reaction>
</comment>
<dbReference type="GO" id="GO:0009089">
    <property type="term" value="P:lysine biosynthetic process via diaminopimelate"/>
    <property type="evidence" value="ECO:0007669"/>
    <property type="project" value="InterPro"/>
</dbReference>
<proteinExistence type="inferred from homology"/>
<dbReference type="PROSITE" id="PS00071">
    <property type="entry name" value="GAPDH"/>
    <property type="match status" value="1"/>
</dbReference>
<dbReference type="Pfam" id="PF02800">
    <property type="entry name" value="Gp_dh_C"/>
    <property type="match status" value="1"/>
</dbReference>
<feature type="binding site" evidence="10">
    <location>
        <begin position="137"/>
        <end position="139"/>
    </location>
    <ligand>
        <name>D-glyceraldehyde 3-phosphate</name>
        <dbReference type="ChEBI" id="CHEBI:59776"/>
    </ligand>
</feature>
<evidence type="ECO:0000256" key="2">
    <source>
        <dbReference type="ARBA" id="ARBA00007406"/>
    </source>
</evidence>
<dbReference type="SMART" id="SM00846">
    <property type="entry name" value="Gp_dh_N"/>
    <property type="match status" value="1"/>
</dbReference>
<dbReference type="InterPro" id="IPR036291">
    <property type="entry name" value="NAD(P)-bd_dom_sf"/>
</dbReference>
<dbReference type="InterPro" id="IPR020829">
    <property type="entry name" value="GlycerAld_3-P_DH_cat"/>
</dbReference>
<dbReference type="PIRSF" id="PIRSF000149">
    <property type="entry name" value="GAP_DH"/>
    <property type="match status" value="1"/>
</dbReference>
<comment type="pathway">
    <text evidence="1 10 12">Carbohydrate degradation; glycolysis; pyruvate from D-glyceraldehyde 3-phosphate: step 1/5.</text>
</comment>
<keyword evidence="5 10" id="KW-0560">Oxidoreductase</keyword>
<dbReference type="SUPFAM" id="SSF55347">
    <property type="entry name" value="Glyceraldehyde-3-phosphate dehydrogenase-like, C-terminal domain"/>
    <property type="match status" value="1"/>
</dbReference>
<reference evidence="15 16" key="1">
    <citation type="submission" date="2019-04" db="EMBL/GenBank/DDBJ databases">
        <title>Complete genome sequence of Arthrobacter sp. ZXY-2 associated with effective atrazine degradation and salt adaptation.</title>
        <authorList>
            <person name="Zhao X."/>
        </authorList>
    </citation>
    <scope>NUCLEOTIDE SEQUENCE [LARGE SCALE GENOMIC DNA]</scope>
    <source>
        <strain evidence="16">ZP60</strain>
    </source>
</reference>
<dbReference type="CDD" id="cd02278">
    <property type="entry name" value="GAPDH_II_N"/>
    <property type="match status" value="1"/>
</dbReference>
<feature type="binding site" evidence="10">
    <location>
        <position position="108"/>
    </location>
    <ligand>
        <name>NAD(+)</name>
        <dbReference type="ChEBI" id="CHEBI:57540"/>
    </ligand>
</feature>
<dbReference type="Pfam" id="PF01113">
    <property type="entry name" value="DapB_N"/>
    <property type="match status" value="1"/>
</dbReference>
<evidence type="ECO:0000256" key="1">
    <source>
        <dbReference type="ARBA" id="ARBA00004869"/>
    </source>
</evidence>
<evidence type="ECO:0000313" key="16">
    <source>
        <dbReference type="Proteomes" id="UP000297053"/>
    </source>
</evidence>
<dbReference type="AlphaFoldDB" id="A0A4D6KH46"/>
<keyword evidence="6 10" id="KW-0520">NAD</keyword>
<protein>
    <recommendedName>
        <fullName evidence="10 12">Glyceraldehyde-3-phosphate dehydrogenase</fullName>
        <shortName evidence="10">GAPDH</shortName>
        <ecNumber evidence="10 12">1.2.1.59</ecNumber>
    </recommendedName>
    <alternativeName>
        <fullName evidence="10">NAD(P)-dependent glyceraldehyde-3-phosphate dehydrogenase</fullName>
    </alternativeName>
</protein>
<evidence type="ECO:0000256" key="9">
    <source>
        <dbReference type="ARBA" id="ARBA00048853"/>
    </source>
</evidence>
<gene>
    <name evidence="10" type="primary">gap</name>
    <name evidence="15" type="ORF">E5139_05775</name>
</gene>
<accession>A0A4D6KH46</accession>
<dbReference type="NCBIfam" id="TIGR01546">
    <property type="entry name" value="GAPDH-II_archae"/>
    <property type="match status" value="1"/>
</dbReference>
<sequence>MLRVGINGFGTIGKRVADAVRAQPDMTVAGVAKRTPDYEAEIARDRGYSLFAAAETTPFTAAGIDVAGQVRQLVAASDVVVDATPAGVGERNRALYEELETPAIYQGGEDASVAPVSFNARANYDEAVGADAVRVVSCNTTGLSRVLAPLEERYGIEKVRATLVRRGGDPSQTGRGPINDTLPDPVSIPSHHAPDVKTVFPELSIDTMGMKVPATLMHTHAINLTLRATPTAEDVRDLLTAEGRLLVIPERLGIDGAGKLKEYTRDAGRPRGDVWENCIWAESLTVEPLSDGRADCYLFQAIHQEADVVPENVDAIRAIAGLADGPESVERTNEALGIGCGLAGIEPDTTAPARDAASDD</sequence>
<dbReference type="Gene3D" id="3.30.360.10">
    <property type="entry name" value="Dihydrodipicolinate Reductase, domain 2"/>
    <property type="match status" value="1"/>
</dbReference>
<dbReference type="GeneID" id="42178425"/>
<dbReference type="NCBIfam" id="NF003251">
    <property type="entry name" value="PRK04207.1"/>
    <property type="match status" value="1"/>
</dbReference>
<evidence type="ECO:0000256" key="7">
    <source>
        <dbReference type="ARBA" id="ARBA00023152"/>
    </source>
</evidence>
<evidence type="ECO:0000256" key="10">
    <source>
        <dbReference type="HAMAP-Rule" id="MF_00559"/>
    </source>
</evidence>
<dbReference type="UniPathway" id="UPA00109">
    <property type="reaction ID" value="UER00184"/>
</dbReference>
<evidence type="ECO:0000256" key="12">
    <source>
        <dbReference type="RuleBase" id="RU003388"/>
    </source>
</evidence>
<evidence type="ECO:0000259" key="14">
    <source>
        <dbReference type="SMART" id="SM00846"/>
    </source>
</evidence>
<dbReference type="EMBL" id="CP039375">
    <property type="protein sequence ID" value="QCD65173.1"/>
    <property type="molecule type" value="Genomic_DNA"/>
</dbReference>
<keyword evidence="4 10" id="KW-0521">NADP</keyword>
<evidence type="ECO:0000256" key="8">
    <source>
        <dbReference type="ARBA" id="ARBA00048067"/>
    </source>
</evidence>
<dbReference type="InterPro" id="IPR020831">
    <property type="entry name" value="GlycerAld/Erythrose_P_DH"/>
</dbReference>